<feature type="region of interest" description="Disordered" evidence="1">
    <location>
        <begin position="443"/>
        <end position="462"/>
    </location>
</feature>
<feature type="compositionally biased region" description="Basic and acidic residues" evidence="1">
    <location>
        <begin position="443"/>
        <end position="457"/>
    </location>
</feature>
<dbReference type="PROSITE" id="PS50108">
    <property type="entry name" value="CRIB"/>
    <property type="match status" value="1"/>
</dbReference>
<dbReference type="AlphaFoldDB" id="A0A914VK29"/>
<dbReference type="PANTHER" id="PTHR22988">
    <property type="entry name" value="MYOTONIC DYSTROPHY S/T KINASE-RELATED"/>
    <property type="match status" value="1"/>
</dbReference>
<dbReference type="GO" id="GO:0005856">
    <property type="term" value="C:cytoskeleton"/>
    <property type="evidence" value="ECO:0007669"/>
    <property type="project" value="TreeGrafter"/>
</dbReference>
<evidence type="ECO:0000313" key="5">
    <source>
        <dbReference type="WBParaSite" id="PSAMB.scaffold2109size25338.g16459.t1"/>
    </source>
</evidence>
<dbReference type="InterPro" id="IPR057529">
    <property type="entry name" value="MRCK/ROCK_PH"/>
</dbReference>
<dbReference type="GO" id="GO:0005737">
    <property type="term" value="C:cytoplasm"/>
    <property type="evidence" value="ECO:0007669"/>
    <property type="project" value="TreeGrafter"/>
</dbReference>
<dbReference type="PANTHER" id="PTHR22988:SF66">
    <property type="entry name" value="SERINE_THREONINE-PROTEIN KINASE GENGHIS KHAN"/>
    <property type="match status" value="1"/>
</dbReference>
<evidence type="ECO:0000259" key="3">
    <source>
        <dbReference type="PROSITE" id="PS50219"/>
    </source>
</evidence>
<dbReference type="CDD" id="cd00132">
    <property type="entry name" value="CRIB"/>
    <property type="match status" value="1"/>
</dbReference>
<feature type="domain" description="CRIB" evidence="2">
    <location>
        <begin position="461"/>
        <end position="474"/>
    </location>
</feature>
<feature type="region of interest" description="Disordered" evidence="1">
    <location>
        <begin position="415"/>
        <end position="438"/>
    </location>
</feature>
<dbReference type="InterPro" id="IPR001180">
    <property type="entry name" value="CNH_dom"/>
</dbReference>
<dbReference type="Proteomes" id="UP000887566">
    <property type="component" value="Unplaced"/>
</dbReference>
<proteinExistence type="predicted"/>
<keyword evidence="4" id="KW-1185">Reference proteome</keyword>
<dbReference type="Pfam" id="PF25346">
    <property type="entry name" value="PH_MRCK"/>
    <property type="match status" value="1"/>
</dbReference>
<feature type="region of interest" description="Disordered" evidence="1">
    <location>
        <begin position="551"/>
        <end position="627"/>
    </location>
</feature>
<dbReference type="GO" id="GO:0004674">
    <property type="term" value="F:protein serine/threonine kinase activity"/>
    <property type="evidence" value="ECO:0007669"/>
    <property type="project" value="TreeGrafter"/>
</dbReference>
<evidence type="ECO:0000256" key="1">
    <source>
        <dbReference type="SAM" id="MobiDB-lite"/>
    </source>
</evidence>
<dbReference type="InterPro" id="IPR000095">
    <property type="entry name" value="CRIB_dom"/>
</dbReference>
<dbReference type="PROSITE" id="PS50219">
    <property type="entry name" value="CNH"/>
    <property type="match status" value="1"/>
</dbReference>
<sequence length="627" mass="69051">MRDLEFAVSSVTESDVIHASKSDLPRIFRVTTSQIDTPVDAAHNHQGGSEPAISKQYSLLMADNPGEKAKWVIALNELHRLLRKSRLADKRAFGVKELFDISTLPIIKSALCAVVIDKQRVVLGTVDHGLVCVELERELLTPVGGEKENKRPVERVEYDPDEQLLIVIAGKEKVVRLIPTAALDGRDLRWIKIPETKGCHAIALGPGGLTNPASHYFCVAIKKTVLVYMIDRSDRRHRKVRELAMPGHPQTMEIFRGKLCVGYPSGFRVWDLSDNAQNALVNFEDSSLQFLNQSLHDAQLIIDVSGYEQREFLLVFSKLGIYVDAQGRRCRSQELMFPSSPISGFSYLSPYLCVYAECHIDVFNVHSAEWVQTVNLKKAKPLTKDGLLSMCFISELPYIVLLSDVLSDEDPIRVPSAGPLASSTSQLKPMQPKRRRKFSIRNFKDDEKTARAGDRRSQLPISTPSDFIHITHMGPGEGIEFQKLIDLKTSPQSTSSHPGIGPATKMKQLMGPMMRSSSSSSANVHSVQNASGTSASAAQLTAQLQGNLKDIQRTRPLSAHSKSSEGSSLGRDGKMALQNTSSSSSEQGHYLEPNQSSPQRHPAAPPGTNTPPNRRGGTPQGPKSQMV</sequence>
<dbReference type="GO" id="GO:0031032">
    <property type="term" value="P:actomyosin structure organization"/>
    <property type="evidence" value="ECO:0007669"/>
    <property type="project" value="TreeGrafter"/>
</dbReference>
<organism evidence="4 5">
    <name type="scientific">Plectus sambesii</name>
    <dbReference type="NCBI Taxonomy" id="2011161"/>
    <lineage>
        <taxon>Eukaryota</taxon>
        <taxon>Metazoa</taxon>
        <taxon>Ecdysozoa</taxon>
        <taxon>Nematoda</taxon>
        <taxon>Chromadorea</taxon>
        <taxon>Plectida</taxon>
        <taxon>Plectina</taxon>
        <taxon>Plectoidea</taxon>
        <taxon>Plectidae</taxon>
        <taxon>Plectus</taxon>
    </lineage>
</organism>
<dbReference type="SMART" id="SM00036">
    <property type="entry name" value="CNH"/>
    <property type="match status" value="1"/>
</dbReference>
<feature type="domain" description="CNH" evidence="3">
    <location>
        <begin position="107"/>
        <end position="389"/>
    </location>
</feature>
<evidence type="ECO:0000259" key="2">
    <source>
        <dbReference type="PROSITE" id="PS50108"/>
    </source>
</evidence>
<reference evidence="5" key="1">
    <citation type="submission" date="2022-11" db="UniProtKB">
        <authorList>
            <consortium name="WormBaseParasite"/>
        </authorList>
    </citation>
    <scope>IDENTIFICATION</scope>
</reference>
<feature type="region of interest" description="Disordered" evidence="1">
    <location>
        <begin position="511"/>
        <end position="530"/>
    </location>
</feature>
<evidence type="ECO:0000313" key="4">
    <source>
        <dbReference type="Proteomes" id="UP000887566"/>
    </source>
</evidence>
<dbReference type="Gene3D" id="2.30.29.30">
    <property type="entry name" value="Pleckstrin-homology domain (PH domain)/Phosphotyrosine-binding domain (PTB)"/>
    <property type="match status" value="1"/>
</dbReference>
<name>A0A914VK29_9BILA</name>
<dbReference type="InterPro" id="IPR050839">
    <property type="entry name" value="Rho-assoc_Ser/Thr_Kinase"/>
</dbReference>
<dbReference type="InterPro" id="IPR011993">
    <property type="entry name" value="PH-like_dom_sf"/>
</dbReference>
<protein>
    <submittedName>
        <fullName evidence="5">Uncharacterized protein</fullName>
    </submittedName>
</protein>
<dbReference type="SUPFAM" id="SSF101908">
    <property type="entry name" value="Putative isomerase YbhE"/>
    <property type="match status" value="1"/>
</dbReference>
<dbReference type="SMART" id="SM00285">
    <property type="entry name" value="PBD"/>
    <property type="match status" value="1"/>
</dbReference>
<feature type="compositionally biased region" description="Polar residues" evidence="1">
    <location>
        <begin position="577"/>
        <end position="599"/>
    </location>
</feature>
<dbReference type="WBParaSite" id="PSAMB.scaffold2109size25338.g16459.t1">
    <property type="protein sequence ID" value="PSAMB.scaffold2109size25338.g16459.t1"/>
    <property type="gene ID" value="PSAMB.scaffold2109size25338.g16459"/>
</dbReference>
<feature type="compositionally biased region" description="Low complexity" evidence="1">
    <location>
        <begin position="516"/>
        <end position="530"/>
    </location>
</feature>
<accession>A0A914VK29</accession>
<dbReference type="Pfam" id="PF00780">
    <property type="entry name" value="CNH"/>
    <property type="match status" value="1"/>
</dbReference>